<evidence type="ECO:0000313" key="2">
    <source>
        <dbReference type="EMBL" id="ARJ06536.1"/>
    </source>
</evidence>
<evidence type="ECO:0000313" key="3">
    <source>
        <dbReference type="Proteomes" id="UP000192775"/>
    </source>
</evidence>
<dbReference type="Proteomes" id="UP000192775">
    <property type="component" value="Chromosome"/>
</dbReference>
<dbReference type="STRING" id="1619308.B5808_15895"/>
<dbReference type="AlphaFoldDB" id="A0A1X9LMV1"/>
<proteinExistence type="predicted"/>
<dbReference type="Pfam" id="PF09972">
    <property type="entry name" value="DUF2207"/>
    <property type="match status" value="1"/>
</dbReference>
<keyword evidence="3" id="KW-1185">Reference proteome</keyword>
<sequence>MAGEDDAGRAEGERVPDARPRPTPLWALLSRWLLALEAWLRSHGGKRLRNGLRAFWGLIGVAGLVLLFGPVINPPLTFEDITGSAETATDTWIARDFTADYTLTQDAEGRLQAEVVETITAFFPDDVDESGIQRVLPVEYQGHALNPTLLSATIDGDPVDPPSQTTSDRLTYTLDTGQRLSGDHEFTLRYTLQDLAYASTDDASGDDIDLLEWSVFGPSWPQAFAGLDVTITMPDELASHLVRQPRADIAWLLVSGGDWLEPEEDSPPGQTTYAFTLDQNIPPNAQAWFDMRFQPGTITMPGPSPLFLVQTFGPVVPLVVLLVTLLFSLAARAVAWSDARGRPWFVAQYDPPKGVSPLVAAQILERPRTRELAGALDELRDPRGGSRREALIAAGRAARRTGRVGDRLRAGFAYDLALERRRQLTDGFRRVPRGFVRDWFLLAPIALTLVQWGIVRQLSFQTTLAIVWWPAAFVLVSTAISLVVISIALSARPLTRKGALVKQHLRGIGVYAERTSLLERATLTDPLLPYAVLLDDPRDAGKRMTAAIDRELGDDAPTASDWRTRDFVTWPRFAVNTLAILLVAGSIVLAATVTTPYARSSTFDSYDVDVPGALYTTIDSVSVDATLSRDDDGRGRLDVTERVTMSIDDDASRPPQFAQKLPAAMDGQDLGLSVTGVRVDGADVPFDVTRQGDLALVATRMSQVLTDTHDVEVTYMLASAVTAAPASPLAEAPGETVDRMRWVALLEGWDSWGTQTDGPSPVEVSITVPDDLAALAETAGWLREDPDTAEDARDWKESTFPFGTAVAEMGPSDYLEDPSPSDYGTITETATQSDGATRHALTETYGEFGYPTGSSYDDLGAMLEFPAGTFTGPDAGALARDRFQRVIPFLLVGGLALLVFVIAALGVGHAIVRSRRTKPGTFRDLVWRLGPASALAAVIVFVWATADMPADWAEFPPLALMACAAVAAAVVGIVAVRPEKRVGQLLAGRGRLTRGSSPGRKGRGRH</sequence>
<gene>
    <name evidence="2" type="ORF">B5808_15895</name>
</gene>
<dbReference type="InterPro" id="IPR018702">
    <property type="entry name" value="DUF2207"/>
</dbReference>
<dbReference type="KEGG" id="cphy:B5808_15895"/>
<name>A0A1X9LMV1_9MICO</name>
<protein>
    <recommendedName>
        <fullName evidence="1">DUF2207 domain-containing protein</fullName>
    </recommendedName>
</protein>
<accession>A0A1X9LMV1</accession>
<evidence type="ECO:0000259" key="1">
    <source>
        <dbReference type="Pfam" id="PF09972"/>
    </source>
</evidence>
<reference evidence="2 3" key="1">
    <citation type="submission" date="2017-04" db="EMBL/GenBank/DDBJ databases">
        <authorList>
            <person name="Afonso C.L."/>
            <person name="Miller P.J."/>
            <person name="Scott M.A."/>
            <person name="Spackman E."/>
            <person name="Goraichik I."/>
            <person name="Dimitrov K.M."/>
            <person name="Suarez D.L."/>
            <person name="Swayne D.E."/>
        </authorList>
    </citation>
    <scope>NUCLEOTIDE SEQUENCE [LARGE SCALE GENOMIC DNA]</scope>
    <source>
        <strain evidence="3">XA(T)</strain>
    </source>
</reference>
<dbReference type="EMBL" id="CP020715">
    <property type="protein sequence ID" value="ARJ06536.1"/>
    <property type="molecule type" value="Genomic_DNA"/>
</dbReference>
<feature type="domain" description="DUF2207" evidence="1">
    <location>
        <begin position="112"/>
        <end position="243"/>
    </location>
</feature>
<organism evidence="2 3">
    <name type="scientific">Cnuibacter physcomitrellae</name>
    <dbReference type="NCBI Taxonomy" id="1619308"/>
    <lineage>
        <taxon>Bacteria</taxon>
        <taxon>Bacillati</taxon>
        <taxon>Actinomycetota</taxon>
        <taxon>Actinomycetes</taxon>
        <taxon>Micrococcales</taxon>
        <taxon>Microbacteriaceae</taxon>
        <taxon>Cnuibacter</taxon>
    </lineage>
</organism>
<dbReference type="RefSeq" id="WP_085020674.1">
    <property type="nucleotide sequence ID" value="NZ_BMHD01000001.1"/>
</dbReference>